<dbReference type="GO" id="GO:0006183">
    <property type="term" value="P:GTP biosynthetic process"/>
    <property type="evidence" value="ECO:0007669"/>
    <property type="project" value="UniProtKB-UniRule"/>
</dbReference>
<dbReference type="SUPFAM" id="SSF54919">
    <property type="entry name" value="Nucleoside diphosphate kinase, NDK"/>
    <property type="match status" value="1"/>
</dbReference>
<dbReference type="GO" id="GO:0004550">
    <property type="term" value="F:nucleoside diphosphate kinase activity"/>
    <property type="evidence" value="ECO:0007669"/>
    <property type="project" value="UniProtKB-UniRule"/>
</dbReference>
<evidence type="ECO:0000256" key="14">
    <source>
        <dbReference type="RuleBase" id="RU004011"/>
    </source>
</evidence>
<comment type="subunit">
    <text evidence="12">Homotetramer.</text>
</comment>
<keyword evidence="5 12" id="KW-0808">Transferase</keyword>
<name>A0A936NA54_9ACTN</name>
<evidence type="ECO:0000256" key="12">
    <source>
        <dbReference type="HAMAP-Rule" id="MF_00451"/>
    </source>
</evidence>
<dbReference type="SMART" id="SM00562">
    <property type="entry name" value="NDK"/>
    <property type="match status" value="1"/>
</dbReference>
<evidence type="ECO:0000256" key="11">
    <source>
        <dbReference type="ARBA" id="ARBA00023080"/>
    </source>
</evidence>
<evidence type="ECO:0000256" key="6">
    <source>
        <dbReference type="ARBA" id="ARBA00022723"/>
    </source>
</evidence>
<evidence type="ECO:0000256" key="4">
    <source>
        <dbReference type="ARBA" id="ARBA00017632"/>
    </source>
</evidence>
<keyword evidence="6 12" id="KW-0479">Metal-binding</keyword>
<feature type="domain" description="Nucleoside diphosphate kinase-like" evidence="15">
    <location>
        <begin position="1"/>
        <end position="135"/>
    </location>
</feature>
<comment type="caution">
    <text evidence="16">The sequence shown here is derived from an EMBL/GenBank/DDBJ whole genome shotgun (WGS) entry which is preliminary data.</text>
</comment>
<dbReference type="NCBIfam" id="NF001908">
    <property type="entry name" value="PRK00668.1"/>
    <property type="match status" value="1"/>
</dbReference>
<dbReference type="CDD" id="cd04413">
    <property type="entry name" value="NDPk_I"/>
    <property type="match status" value="1"/>
</dbReference>
<organism evidence="16 17">
    <name type="scientific">Candidatus Neomicrothrix subdominans</name>
    <dbReference type="NCBI Taxonomy" id="2954438"/>
    <lineage>
        <taxon>Bacteria</taxon>
        <taxon>Bacillati</taxon>
        <taxon>Actinomycetota</taxon>
        <taxon>Acidimicrobiia</taxon>
        <taxon>Acidimicrobiales</taxon>
        <taxon>Microthrixaceae</taxon>
        <taxon>Candidatus Neomicrothrix</taxon>
    </lineage>
</organism>
<keyword evidence="10 12" id="KW-0460">Magnesium</keyword>
<feature type="binding site" evidence="12 13">
    <location>
        <position position="92"/>
    </location>
    <ligand>
        <name>ATP</name>
        <dbReference type="ChEBI" id="CHEBI:30616"/>
    </ligand>
</feature>
<evidence type="ECO:0000256" key="9">
    <source>
        <dbReference type="ARBA" id="ARBA00022840"/>
    </source>
</evidence>
<dbReference type="HAMAP" id="MF_00451">
    <property type="entry name" value="NDP_kinase"/>
    <property type="match status" value="1"/>
</dbReference>
<dbReference type="PANTHER" id="PTHR11349">
    <property type="entry name" value="NUCLEOSIDE DIPHOSPHATE KINASE"/>
    <property type="match status" value="1"/>
</dbReference>
<proteinExistence type="inferred from homology"/>
<feature type="binding site" evidence="12 13">
    <location>
        <position position="9"/>
    </location>
    <ligand>
        <name>ATP</name>
        <dbReference type="ChEBI" id="CHEBI:30616"/>
    </ligand>
</feature>
<feature type="active site" description="Pros-phosphohistidine intermediate" evidence="12 13">
    <location>
        <position position="116"/>
    </location>
</feature>
<keyword evidence="9 12" id="KW-0067">ATP-binding</keyword>
<feature type="binding site" evidence="12 13">
    <location>
        <position position="113"/>
    </location>
    <ligand>
        <name>ATP</name>
        <dbReference type="ChEBI" id="CHEBI:30616"/>
    </ligand>
</feature>
<dbReference type="AlphaFoldDB" id="A0A936NA54"/>
<dbReference type="InterPro" id="IPR001564">
    <property type="entry name" value="Nucleoside_diP_kinase"/>
</dbReference>
<comment type="subcellular location">
    <subcellularLocation>
        <location evidence="12">Cytoplasm</location>
    </subcellularLocation>
</comment>
<keyword evidence="7 12" id="KW-0547">Nucleotide-binding</keyword>
<dbReference type="FunFam" id="3.30.70.141:FF:000003">
    <property type="entry name" value="Nucleoside diphosphate kinase"/>
    <property type="match status" value="1"/>
</dbReference>
<evidence type="ECO:0000313" key="16">
    <source>
        <dbReference type="EMBL" id="MBK9296230.1"/>
    </source>
</evidence>
<protein>
    <recommendedName>
        <fullName evidence="4 12">Nucleoside diphosphate kinase</fullName>
        <shortName evidence="12">NDK</shortName>
        <shortName evidence="12">NDP kinase</shortName>
        <ecNumber evidence="3 12">2.7.4.6</ecNumber>
    </recommendedName>
    <alternativeName>
        <fullName evidence="12">Nucleoside-2-P kinase</fullName>
    </alternativeName>
</protein>
<comment type="function">
    <text evidence="12">Major role in the synthesis of nucleoside triphosphates other than ATP. The ATP gamma phosphate is transferred to the NDP beta phosphate via a ping-pong mechanism, using a phosphorylated active-site intermediate.</text>
</comment>
<feature type="binding site" evidence="12 13">
    <location>
        <position position="103"/>
    </location>
    <ligand>
        <name>ATP</name>
        <dbReference type="ChEBI" id="CHEBI:30616"/>
    </ligand>
</feature>
<feature type="binding site" evidence="12 13">
    <location>
        <position position="57"/>
    </location>
    <ligand>
        <name>ATP</name>
        <dbReference type="ChEBI" id="CHEBI:30616"/>
    </ligand>
</feature>
<reference evidence="16 17" key="1">
    <citation type="submission" date="2020-10" db="EMBL/GenBank/DDBJ databases">
        <title>Connecting structure to function with the recovery of over 1000 high-quality activated sludge metagenome-assembled genomes encoding full-length rRNA genes using long-read sequencing.</title>
        <authorList>
            <person name="Singleton C.M."/>
            <person name="Petriglieri F."/>
            <person name="Kristensen J.M."/>
            <person name="Kirkegaard R.H."/>
            <person name="Michaelsen T.Y."/>
            <person name="Andersen M.H."/>
            <person name="Karst S.M."/>
            <person name="Dueholm M.S."/>
            <person name="Nielsen P.H."/>
            <person name="Albertsen M."/>
        </authorList>
    </citation>
    <scope>NUCLEOTIDE SEQUENCE [LARGE SCALE GENOMIC DNA]</scope>
    <source>
        <strain evidence="16">Lyne_18-Q3-R50-59_MAXAC.006</strain>
    </source>
</reference>
<evidence type="ECO:0000256" key="13">
    <source>
        <dbReference type="PROSITE-ProRule" id="PRU00706"/>
    </source>
</evidence>
<comment type="cofactor">
    <cofactor evidence="1 12">
        <name>Mg(2+)</name>
        <dbReference type="ChEBI" id="CHEBI:18420"/>
    </cofactor>
</comment>
<keyword evidence="11 12" id="KW-0546">Nucleotide metabolism</keyword>
<dbReference type="GO" id="GO:0005737">
    <property type="term" value="C:cytoplasm"/>
    <property type="evidence" value="ECO:0007669"/>
    <property type="project" value="UniProtKB-SubCell"/>
</dbReference>
<sequence>MNRTLIICKPDAVERNLVGEILRRFEAKGLSLVAAELRTVDVATSRQHYAEHVDKPFYGELEEFITRGPSLLGVLEGTDDTWSMVRSMMGATNPAEAAPGTIRGDLATLFTENLIHGSDSAESAEREIGIFFPDL</sequence>
<evidence type="ECO:0000256" key="5">
    <source>
        <dbReference type="ARBA" id="ARBA00022679"/>
    </source>
</evidence>
<evidence type="ECO:0000256" key="10">
    <source>
        <dbReference type="ARBA" id="ARBA00022842"/>
    </source>
</evidence>
<gene>
    <name evidence="12 16" type="primary">ndk</name>
    <name evidence="16" type="ORF">IPN02_05065</name>
</gene>
<evidence type="ECO:0000256" key="1">
    <source>
        <dbReference type="ARBA" id="ARBA00001946"/>
    </source>
</evidence>
<dbReference type="GO" id="GO:0006241">
    <property type="term" value="P:CTP biosynthetic process"/>
    <property type="evidence" value="ECO:0007669"/>
    <property type="project" value="UniProtKB-UniRule"/>
</dbReference>
<evidence type="ECO:0000313" key="17">
    <source>
        <dbReference type="Proteomes" id="UP000727993"/>
    </source>
</evidence>
<dbReference type="GO" id="GO:0006228">
    <property type="term" value="P:UTP biosynthetic process"/>
    <property type="evidence" value="ECO:0007669"/>
    <property type="project" value="UniProtKB-UniRule"/>
</dbReference>
<dbReference type="GO" id="GO:0046872">
    <property type="term" value="F:metal ion binding"/>
    <property type="evidence" value="ECO:0007669"/>
    <property type="project" value="UniProtKB-KW"/>
</dbReference>
<comment type="similarity">
    <text evidence="2 12 13 14">Belongs to the NDK family.</text>
</comment>
<dbReference type="PRINTS" id="PR01243">
    <property type="entry name" value="NUCDPKINASE"/>
</dbReference>
<dbReference type="GO" id="GO:0005524">
    <property type="term" value="F:ATP binding"/>
    <property type="evidence" value="ECO:0007669"/>
    <property type="project" value="UniProtKB-UniRule"/>
</dbReference>
<dbReference type="InterPro" id="IPR034907">
    <property type="entry name" value="NDK-like_dom"/>
</dbReference>
<accession>A0A936NA54</accession>
<evidence type="ECO:0000256" key="7">
    <source>
        <dbReference type="ARBA" id="ARBA00022741"/>
    </source>
</evidence>
<evidence type="ECO:0000256" key="8">
    <source>
        <dbReference type="ARBA" id="ARBA00022777"/>
    </source>
</evidence>
<keyword evidence="12" id="KW-0963">Cytoplasm</keyword>
<comment type="catalytic activity">
    <reaction evidence="12">
        <text>a 2'-deoxyribonucleoside 5'-diphosphate + ATP = a 2'-deoxyribonucleoside 5'-triphosphate + ADP</text>
        <dbReference type="Rhea" id="RHEA:44640"/>
        <dbReference type="ChEBI" id="CHEBI:30616"/>
        <dbReference type="ChEBI" id="CHEBI:61560"/>
        <dbReference type="ChEBI" id="CHEBI:73316"/>
        <dbReference type="ChEBI" id="CHEBI:456216"/>
        <dbReference type="EC" id="2.7.4.6"/>
    </reaction>
</comment>
<evidence type="ECO:0000256" key="3">
    <source>
        <dbReference type="ARBA" id="ARBA00012966"/>
    </source>
</evidence>
<dbReference type="Proteomes" id="UP000727993">
    <property type="component" value="Unassembled WGS sequence"/>
</dbReference>
<feature type="binding site" evidence="12 13">
    <location>
        <position position="86"/>
    </location>
    <ligand>
        <name>ATP</name>
        <dbReference type="ChEBI" id="CHEBI:30616"/>
    </ligand>
</feature>
<comment type="catalytic activity">
    <reaction evidence="12">
        <text>a ribonucleoside 5'-diphosphate + ATP = a ribonucleoside 5'-triphosphate + ADP</text>
        <dbReference type="Rhea" id="RHEA:18113"/>
        <dbReference type="ChEBI" id="CHEBI:30616"/>
        <dbReference type="ChEBI" id="CHEBI:57930"/>
        <dbReference type="ChEBI" id="CHEBI:61557"/>
        <dbReference type="ChEBI" id="CHEBI:456216"/>
        <dbReference type="EC" id="2.7.4.6"/>
    </reaction>
</comment>
<dbReference type="EC" id="2.7.4.6" evidence="3 12"/>
<dbReference type="Pfam" id="PF00334">
    <property type="entry name" value="NDK"/>
    <property type="match status" value="1"/>
</dbReference>
<dbReference type="PROSITE" id="PS51374">
    <property type="entry name" value="NDPK_LIKE"/>
    <property type="match status" value="1"/>
</dbReference>
<evidence type="ECO:0000259" key="15">
    <source>
        <dbReference type="SMART" id="SM00562"/>
    </source>
</evidence>
<dbReference type="EMBL" id="JADJZA010000001">
    <property type="protein sequence ID" value="MBK9296230.1"/>
    <property type="molecule type" value="Genomic_DNA"/>
</dbReference>
<evidence type="ECO:0000256" key="2">
    <source>
        <dbReference type="ARBA" id="ARBA00008142"/>
    </source>
</evidence>
<keyword evidence="8 12" id="KW-0418">Kinase</keyword>
<dbReference type="InterPro" id="IPR036850">
    <property type="entry name" value="NDK-like_dom_sf"/>
</dbReference>
<dbReference type="Gene3D" id="3.30.70.141">
    <property type="entry name" value="Nucleoside diphosphate kinase-like domain"/>
    <property type="match status" value="1"/>
</dbReference>
<keyword evidence="12" id="KW-0597">Phosphoprotein</keyword>